<dbReference type="EMBL" id="CP078073">
    <property type="protein sequence ID" value="QXL87232.1"/>
    <property type="molecule type" value="Genomic_DNA"/>
</dbReference>
<accession>A0A975YF98</accession>
<name>A0A975YF98_9RHOB</name>
<protein>
    <submittedName>
        <fullName evidence="4">Class I SAM-dependent methyltransferase</fullName>
    </submittedName>
</protein>
<keyword evidence="2" id="KW-0808">Transferase</keyword>
<dbReference type="GO" id="GO:0008168">
    <property type="term" value="F:methyltransferase activity"/>
    <property type="evidence" value="ECO:0007669"/>
    <property type="project" value="UniProtKB-KW"/>
</dbReference>
<dbReference type="PANTHER" id="PTHR43861:SF1">
    <property type="entry name" value="TRANS-ACONITATE 2-METHYLTRANSFERASE"/>
    <property type="match status" value="1"/>
</dbReference>
<gene>
    <name evidence="4" type="ORF">KUL25_17645</name>
</gene>
<keyword evidence="5" id="KW-1185">Reference proteome</keyword>
<organism evidence="4">
    <name type="scientific">Gymnodinialimonas phycosphaerae</name>
    <dbReference type="NCBI Taxonomy" id="2841589"/>
    <lineage>
        <taxon>Bacteria</taxon>
        <taxon>Pseudomonadati</taxon>
        <taxon>Pseudomonadota</taxon>
        <taxon>Alphaproteobacteria</taxon>
        <taxon>Rhodobacterales</taxon>
        <taxon>Paracoccaceae</taxon>
        <taxon>Gymnodinialimonas</taxon>
    </lineage>
</organism>
<dbReference type="AlphaFoldDB" id="A0A975YF98"/>
<dbReference type="InterPro" id="IPR041698">
    <property type="entry name" value="Methyltransf_25"/>
</dbReference>
<keyword evidence="1 4" id="KW-0489">Methyltransferase</keyword>
<evidence type="ECO:0000313" key="4">
    <source>
        <dbReference type="EMBL" id="QXL87232.1"/>
    </source>
</evidence>
<evidence type="ECO:0000256" key="2">
    <source>
        <dbReference type="ARBA" id="ARBA00022679"/>
    </source>
</evidence>
<dbReference type="CDD" id="cd02440">
    <property type="entry name" value="AdoMet_MTases"/>
    <property type="match status" value="1"/>
</dbReference>
<dbReference type="Proteomes" id="UP000693972">
    <property type="component" value="Unassembled WGS sequence"/>
</dbReference>
<dbReference type="RefSeq" id="WP_257894136.1">
    <property type="nucleotide sequence ID" value="NZ_JAIMBW010000001.1"/>
</dbReference>
<reference evidence="4 5" key="1">
    <citation type="submission" date="2021-07" db="EMBL/GenBank/DDBJ databases">
        <title>Karlodiniumbacter phycospheric gen. nov., sp. nov., a phycosphere bacterium isolated from karlodinium veneficum.</title>
        <authorList>
            <person name="Peng Y."/>
            <person name="Jiang L."/>
            <person name="Lee J."/>
        </authorList>
    </citation>
    <scope>NUCLEOTIDE SEQUENCE</scope>
    <source>
        <strain evidence="4 5">N5</strain>
    </source>
</reference>
<evidence type="ECO:0000259" key="3">
    <source>
        <dbReference type="Pfam" id="PF13649"/>
    </source>
</evidence>
<dbReference type="Pfam" id="PF13649">
    <property type="entry name" value="Methyltransf_25"/>
    <property type="match status" value="1"/>
</dbReference>
<dbReference type="SUPFAM" id="SSF53335">
    <property type="entry name" value="S-adenosyl-L-methionine-dependent methyltransferases"/>
    <property type="match status" value="1"/>
</dbReference>
<sequence>MIDHQTISVYGAAVERYRAAPMSPDHVDFLDAFASKVCDGGLVLDLGCGPGDQAKRLMDHGLRVDAIDATPAFVDAAVALGVPARRALFEDLPGATQYDGIWASFSLLHAPRDAVQSHILRLAQSLTPGGVFFLGMKTGDGEARDNLGRFYSYFSVDALQGMLTDAGLTVTDCVTGRGKGLAGSDDSYALMIATADA</sequence>
<dbReference type="EMBL" id="JAIMBW010000001">
    <property type="protein sequence ID" value="MBY4894586.1"/>
    <property type="molecule type" value="Genomic_DNA"/>
</dbReference>
<evidence type="ECO:0000256" key="1">
    <source>
        <dbReference type="ARBA" id="ARBA00022603"/>
    </source>
</evidence>
<proteinExistence type="predicted"/>
<evidence type="ECO:0000313" key="5">
    <source>
        <dbReference type="Proteomes" id="UP000693972"/>
    </source>
</evidence>
<dbReference type="GO" id="GO:0032259">
    <property type="term" value="P:methylation"/>
    <property type="evidence" value="ECO:0007669"/>
    <property type="project" value="UniProtKB-KW"/>
</dbReference>
<feature type="domain" description="Methyltransferase" evidence="3">
    <location>
        <begin position="43"/>
        <end position="130"/>
    </location>
</feature>
<dbReference type="Gene3D" id="3.40.50.150">
    <property type="entry name" value="Vaccinia Virus protein VP39"/>
    <property type="match status" value="1"/>
</dbReference>
<dbReference type="InterPro" id="IPR029063">
    <property type="entry name" value="SAM-dependent_MTases_sf"/>
</dbReference>
<dbReference type="PANTHER" id="PTHR43861">
    <property type="entry name" value="TRANS-ACONITATE 2-METHYLTRANSFERASE-RELATED"/>
    <property type="match status" value="1"/>
</dbReference>